<keyword evidence="3" id="KW-1185">Reference proteome</keyword>
<dbReference type="OrthoDB" id="13601at2759"/>
<dbReference type="AlphaFoldDB" id="B0WUV1"/>
<dbReference type="HOGENOM" id="CLU_2869473_0_0_1"/>
<gene>
    <name evidence="2" type="primary">6043525</name>
    <name evidence="1" type="ORF">CpipJ_CPIJ011175</name>
</gene>
<dbReference type="eggNOG" id="ENOG502T7FT">
    <property type="taxonomic scope" value="Eukaryota"/>
</dbReference>
<evidence type="ECO:0000313" key="1">
    <source>
        <dbReference type="EMBL" id="EDS35094.1"/>
    </source>
</evidence>
<dbReference type="VEuPathDB" id="VectorBase:CPIJ011175"/>
<dbReference type="Proteomes" id="UP000002320">
    <property type="component" value="Unassembled WGS sequence"/>
</dbReference>
<sequence length="65" mass="7793">MINYDPRRRVLVPKRNWFQRNPRVWSSALTVSALLVFFSKPLYDAFIAEENPNKRELRSFRIGPK</sequence>
<dbReference type="EnsemblMetazoa" id="CPIJ011175-RA">
    <property type="protein sequence ID" value="CPIJ011175-PA"/>
    <property type="gene ID" value="CPIJ011175"/>
</dbReference>
<dbReference type="OMA" id="SFRIGPK"/>
<dbReference type="InParanoid" id="B0WUV1"/>
<accession>B0WUV1</accession>
<reference evidence="2" key="2">
    <citation type="submission" date="2020-05" db="UniProtKB">
        <authorList>
            <consortium name="EnsemblMetazoa"/>
        </authorList>
    </citation>
    <scope>IDENTIFICATION</scope>
    <source>
        <strain evidence="2">JHB</strain>
    </source>
</reference>
<reference evidence="1" key="1">
    <citation type="submission" date="2007-03" db="EMBL/GenBank/DDBJ databases">
        <title>Annotation of Culex pipiens quinquefasciatus.</title>
        <authorList>
            <consortium name="The Broad Institute Genome Sequencing Platform"/>
            <person name="Atkinson P.W."/>
            <person name="Hemingway J."/>
            <person name="Christensen B.M."/>
            <person name="Higgs S."/>
            <person name="Kodira C."/>
            <person name="Hannick L."/>
            <person name="Megy K."/>
            <person name="O'Leary S."/>
            <person name="Pearson M."/>
            <person name="Haas B.J."/>
            <person name="Mauceli E."/>
            <person name="Wortman J.R."/>
            <person name="Lee N.H."/>
            <person name="Guigo R."/>
            <person name="Stanke M."/>
            <person name="Alvarado L."/>
            <person name="Amedeo P."/>
            <person name="Antoine C.H."/>
            <person name="Arensburger P."/>
            <person name="Bidwell S.L."/>
            <person name="Crawford M."/>
            <person name="Camaro F."/>
            <person name="Devon K."/>
            <person name="Engels R."/>
            <person name="Hammond M."/>
            <person name="Howarth C."/>
            <person name="Koehrsen M."/>
            <person name="Lawson D."/>
            <person name="Montgomery P."/>
            <person name="Nene V."/>
            <person name="Nusbaum C."/>
            <person name="Puiu D."/>
            <person name="Romero-Severson J."/>
            <person name="Severson D.W."/>
            <person name="Shumway M."/>
            <person name="Sisk P."/>
            <person name="Stolte C."/>
            <person name="Zeng Q."/>
            <person name="Eisenstadt E."/>
            <person name="Fraser-Liggett C."/>
            <person name="Strausberg R."/>
            <person name="Galagan J."/>
            <person name="Birren B."/>
            <person name="Collins F.H."/>
        </authorList>
    </citation>
    <scope>NUCLEOTIDE SEQUENCE [LARGE SCALE GENOMIC DNA]</scope>
    <source>
        <strain evidence="1">JHB</strain>
    </source>
</reference>
<dbReference type="EMBL" id="DS232111">
    <property type="protein sequence ID" value="EDS35094.1"/>
    <property type="molecule type" value="Genomic_DNA"/>
</dbReference>
<dbReference type="VEuPathDB" id="VectorBase:CQUJHB013129"/>
<dbReference type="KEGG" id="cqu:CpipJ_CPIJ011175"/>
<evidence type="ECO:0000313" key="3">
    <source>
        <dbReference type="Proteomes" id="UP000002320"/>
    </source>
</evidence>
<evidence type="ECO:0000313" key="2">
    <source>
        <dbReference type="EnsemblMetazoa" id="CPIJ011175-PA"/>
    </source>
</evidence>
<protein>
    <submittedName>
        <fullName evidence="1 2">Uncharacterized protein</fullName>
    </submittedName>
</protein>
<organism>
    <name type="scientific">Culex quinquefasciatus</name>
    <name type="common">Southern house mosquito</name>
    <name type="synonym">Culex pungens</name>
    <dbReference type="NCBI Taxonomy" id="7176"/>
    <lineage>
        <taxon>Eukaryota</taxon>
        <taxon>Metazoa</taxon>
        <taxon>Ecdysozoa</taxon>
        <taxon>Arthropoda</taxon>
        <taxon>Hexapoda</taxon>
        <taxon>Insecta</taxon>
        <taxon>Pterygota</taxon>
        <taxon>Neoptera</taxon>
        <taxon>Endopterygota</taxon>
        <taxon>Diptera</taxon>
        <taxon>Nematocera</taxon>
        <taxon>Culicoidea</taxon>
        <taxon>Culicidae</taxon>
        <taxon>Culicinae</taxon>
        <taxon>Culicini</taxon>
        <taxon>Culex</taxon>
        <taxon>Culex</taxon>
    </lineage>
</organism>
<name>B0WUV1_CULQU</name>
<proteinExistence type="predicted"/>